<name>A0ABW1QVH0_9ACTN</name>
<organism evidence="1 2">
    <name type="scientific">Nocardioides yefusunii</name>
    <dbReference type="NCBI Taxonomy" id="2500546"/>
    <lineage>
        <taxon>Bacteria</taxon>
        <taxon>Bacillati</taxon>
        <taxon>Actinomycetota</taxon>
        <taxon>Actinomycetes</taxon>
        <taxon>Propionibacteriales</taxon>
        <taxon>Nocardioidaceae</taxon>
        <taxon>Nocardioides</taxon>
    </lineage>
</organism>
<evidence type="ECO:0000313" key="2">
    <source>
        <dbReference type="Proteomes" id="UP001596098"/>
    </source>
</evidence>
<gene>
    <name evidence="1" type="ORF">ACFPWU_07560</name>
</gene>
<dbReference type="EMBL" id="JBHSQI010000003">
    <property type="protein sequence ID" value="MFC6153521.1"/>
    <property type="molecule type" value="Genomic_DNA"/>
</dbReference>
<reference evidence="2" key="1">
    <citation type="journal article" date="2019" name="Int. J. Syst. Evol. Microbiol.">
        <title>The Global Catalogue of Microorganisms (GCM) 10K type strain sequencing project: providing services to taxonomists for standard genome sequencing and annotation.</title>
        <authorList>
            <consortium name="The Broad Institute Genomics Platform"/>
            <consortium name="The Broad Institute Genome Sequencing Center for Infectious Disease"/>
            <person name="Wu L."/>
            <person name="Ma J."/>
        </authorList>
    </citation>
    <scope>NUCLEOTIDE SEQUENCE [LARGE SCALE GENOMIC DNA]</scope>
    <source>
        <strain evidence="2">DFY28</strain>
    </source>
</reference>
<dbReference type="Proteomes" id="UP001596098">
    <property type="component" value="Unassembled WGS sequence"/>
</dbReference>
<sequence>MNSIDHSPGASVSPSAHLPASATESVHRYDVAVTRLCFVAASANFPVRHVPEVFVGTL</sequence>
<proteinExistence type="predicted"/>
<comment type="caution">
    <text evidence="1">The sequence shown here is derived from an EMBL/GenBank/DDBJ whole genome shotgun (WGS) entry which is preliminary data.</text>
</comment>
<evidence type="ECO:0000313" key="1">
    <source>
        <dbReference type="EMBL" id="MFC6153521.1"/>
    </source>
</evidence>
<dbReference type="RefSeq" id="WP_164878701.1">
    <property type="nucleotide sequence ID" value="NZ_CP034929.1"/>
</dbReference>
<accession>A0ABW1QVH0</accession>
<protein>
    <submittedName>
        <fullName evidence="1">Uncharacterized protein</fullName>
    </submittedName>
</protein>
<keyword evidence="2" id="KW-1185">Reference proteome</keyword>